<gene>
    <name evidence="4" type="ORF">MPAN_005870</name>
</gene>
<evidence type="ECO:0000313" key="5">
    <source>
        <dbReference type="Proteomes" id="UP000620133"/>
    </source>
</evidence>
<keyword evidence="5" id="KW-1185">Reference proteome</keyword>
<name>A0A7U9TI78_9MOLU</name>
<dbReference type="SUPFAM" id="SSF56300">
    <property type="entry name" value="Metallo-dependent phosphatases"/>
    <property type="match status" value="1"/>
</dbReference>
<dbReference type="PANTHER" id="PTHR11124">
    <property type="entry name" value="VACUOLAR SORTING PROTEIN VPS29"/>
    <property type="match status" value="1"/>
</dbReference>
<evidence type="ECO:0000256" key="2">
    <source>
        <dbReference type="RuleBase" id="RU362039"/>
    </source>
</evidence>
<evidence type="ECO:0000313" key="4">
    <source>
        <dbReference type="EMBL" id="BCR35694.1"/>
    </source>
</evidence>
<dbReference type="InterPro" id="IPR024654">
    <property type="entry name" value="Calcineurin-like_PHP_lpxH"/>
</dbReference>
<dbReference type="Proteomes" id="UP000620133">
    <property type="component" value="Chromosome"/>
</dbReference>
<reference evidence="4" key="1">
    <citation type="submission" date="2021-01" db="EMBL/GenBank/DDBJ databases">
        <title>Draft genome sequence of Acholeplasmataceae bacterium strain Mahy22.</title>
        <authorList>
            <person name="Watanabe M."/>
            <person name="Kojima H."/>
            <person name="Fukui M."/>
        </authorList>
    </citation>
    <scope>NUCLEOTIDE SEQUENCE</scope>
    <source>
        <strain evidence="4">Mahy22</strain>
    </source>
</reference>
<dbReference type="KEGG" id="manr:MPAN_005870"/>
<dbReference type="GO" id="GO:0046872">
    <property type="term" value="F:metal ion binding"/>
    <property type="evidence" value="ECO:0007669"/>
    <property type="project" value="UniProtKB-KW"/>
</dbReference>
<comment type="similarity">
    <text evidence="1 2">Belongs to the metallophosphoesterase superfamily. YfcE family.</text>
</comment>
<dbReference type="AlphaFoldDB" id="A0A7U9TI78"/>
<dbReference type="GO" id="GO:0016787">
    <property type="term" value="F:hydrolase activity"/>
    <property type="evidence" value="ECO:0007669"/>
    <property type="project" value="UniProtKB-UniRule"/>
</dbReference>
<dbReference type="Gene3D" id="3.60.21.10">
    <property type="match status" value="1"/>
</dbReference>
<accession>A0A7U9TI78</accession>
<comment type="cofactor">
    <cofactor evidence="2">
        <name>a divalent metal cation</name>
        <dbReference type="ChEBI" id="CHEBI:60240"/>
    </cofactor>
</comment>
<dbReference type="Pfam" id="PF12850">
    <property type="entry name" value="Metallophos_2"/>
    <property type="match status" value="1"/>
</dbReference>
<organism evidence="4 5">
    <name type="scientific">Mariniplasma anaerobium</name>
    <dbReference type="NCBI Taxonomy" id="2735436"/>
    <lineage>
        <taxon>Bacteria</taxon>
        <taxon>Bacillati</taxon>
        <taxon>Mycoplasmatota</taxon>
        <taxon>Mollicutes</taxon>
        <taxon>Acholeplasmatales</taxon>
        <taxon>Acholeplasmataceae</taxon>
        <taxon>Mariniplasma</taxon>
    </lineage>
</organism>
<protein>
    <recommendedName>
        <fullName evidence="2">Phosphoesterase</fullName>
        <ecNumber evidence="2">3.1.4.-</ecNumber>
    </recommendedName>
</protein>
<dbReference type="NCBIfam" id="TIGR00040">
    <property type="entry name" value="yfcE"/>
    <property type="match status" value="1"/>
</dbReference>
<dbReference type="EC" id="3.1.4.-" evidence="2"/>
<proteinExistence type="inferred from homology"/>
<evidence type="ECO:0000259" key="3">
    <source>
        <dbReference type="Pfam" id="PF12850"/>
    </source>
</evidence>
<dbReference type="InterPro" id="IPR000979">
    <property type="entry name" value="Phosphodiesterase_MJ0936/Vps29"/>
</dbReference>
<dbReference type="RefSeq" id="WP_176238535.1">
    <property type="nucleotide sequence ID" value="NZ_AP024412.1"/>
</dbReference>
<sequence>MKLLITSDIHGNEERLKEVVKKHKDIDYHLNAGDICLDPIVYEKYHIILVKGNNDFFSSEPLFRVLDLNGVKIYLTHGHKEHVKYGLDKLLLNAQIHESNLVIFGHTHQKYLKIDPQITILNPGALGDYHKSYAIYDEGQITFYTL</sequence>
<feature type="domain" description="Calcineurin-like phosphoesterase" evidence="3">
    <location>
        <begin position="1"/>
        <end position="136"/>
    </location>
</feature>
<evidence type="ECO:0000256" key="1">
    <source>
        <dbReference type="ARBA" id="ARBA00008950"/>
    </source>
</evidence>
<dbReference type="EMBL" id="AP024412">
    <property type="protein sequence ID" value="BCR35694.1"/>
    <property type="molecule type" value="Genomic_DNA"/>
</dbReference>
<keyword evidence="2" id="KW-0479">Metal-binding</keyword>
<dbReference type="InterPro" id="IPR029052">
    <property type="entry name" value="Metallo-depent_PP-like"/>
</dbReference>